<keyword evidence="2" id="KW-0472">Membrane</keyword>
<dbReference type="Proteomes" id="UP000255316">
    <property type="component" value="Unassembled WGS sequence"/>
</dbReference>
<dbReference type="CDD" id="cd12797">
    <property type="entry name" value="M23_peptidase"/>
    <property type="match status" value="1"/>
</dbReference>
<feature type="coiled-coil region" evidence="1">
    <location>
        <begin position="65"/>
        <end position="148"/>
    </location>
</feature>
<organism evidence="5 7">
    <name type="scientific">Legionella cincinnatiensis</name>
    <dbReference type="NCBI Taxonomy" id="28085"/>
    <lineage>
        <taxon>Bacteria</taxon>
        <taxon>Pseudomonadati</taxon>
        <taxon>Pseudomonadota</taxon>
        <taxon>Gammaproteobacteria</taxon>
        <taxon>Legionellales</taxon>
        <taxon>Legionellaceae</taxon>
        <taxon>Legionella</taxon>
    </lineage>
</organism>
<accession>A0A378IG59</accession>
<evidence type="ECO:0000313" key="6">
    <source>
        <dbReference type="Proteomes" id="UP000054854"/>
    </source>
</evidence>
<dbReference type="PANTHER" id="PTHR21666">
    <property type="entry name" value="PEPTIDASE-RELATED"/>
    <property type="match status" value="1"/>
</dbReference>
<sequence>MNKRNCIICYSSNQSDTKRSRSFSLVKRNQERKRSQWQKALIYLNSSLFGVLFCFNLYAESSPSVLQTQNKLKQLDAQINSLQQTLNSAHDKRGVLNKELSETEKQIGEGVQKLRSIQNDINSTEKKIVGLQDQVNQLNKQLTTQQQLLTNHLRARYQMGEYQPLKLLLNQDDPNKISRILTYYQYIVKSRQQLIEHIDKTRKNLNKSKEELRSELLANKQLKTELTQHQEKLNQNKGYHTALIQSLNHEIQDKQNTLHEAKKNKENLARLLKSLSQQSITQTSKPFSQMRKKLPLPVQTQGRSFRKMHQGVTFFAKEGAVVTAVYPGKIVFSDWLKGYGLLLIIDHGQGFMTLYAHNQSLFKRQGQYVSQNEQIASVGHSGGIKQNGLYFEIRLKGRAIPPLNWLS</sequence>
<evidence type="ECO:0000313" key="7">
    <source>
        <dbReference type="Proteomes" id="UP000255316"/>
    </source>
</evidence>
<dbReference type="EMBL" id="UGNX01000001">
    <property type="protein sequence ID" value="STX34217.1"/>
    <property type="molecule type" value="Genomic_DNA"/>
</dbReference>
<dbReference type="RefSeq" id="WP_083502800.1">
    <property type="nucleotide sequence ID" value="NZ_CAAAHQ010000045.1"/>
</dbReference>
<keyword evidence="6" id="KW-1185">Reference proteome</keyword>
<dbReference type="InterPro" id="IPR016047">
    <property type="entry name" value="M23ase_b-sheet_dom"/>
</dbReference>
<feature type="domain" description="M23ase beta-sheet core" evidence="3">
    <location>
        <begin position="307"/>
        <end position="402"/>
    </location>
</feature>
<dbReference type="InterPro" id="IPR011055">
    <property type="entry name" value="Dup_hybrid_motif"/>
</dbReference>
<dbReference type="EMBL" id="LNXX01000045">
    <property type="protein sequence ID" value="KTC82786.1"/>
    <property type="molecule type" value="Genomic_DNA"/>
</dbReference>
<evidence type="ECO:0000313" key="5">
    <source>
        <dbReference type="EMBL" id="STX34217.1"/>
    </source>
</evidence>
<evidence type="ECO:0000313" key="4">
    <source>
        <dbReference type="EMBL" id="KTC82786.1"/>
    </source>
</evidence>
<reference evidence="4 6" key="1">
    <citation type="submission" date="2015-11" db="EMBL/GenBank/DDBJ databases">
        <title>Genomic analysis of 38 Legionella species identifies large and diverse effector repertoires.</title>
        <authorList>
            <person name="Burstein D."/>
            <person name="Amaro F."/>
            <person name="Zusman T."/>
            <person name="Lifshitz Z."/>
            <person name="Cohen O."/>
            <person name="Gilbert J.A."/>
            <person name="Pupko T."/>
            <person name="Shuman H.A."/>
            <person name="Segal G."/>
        </authorList>
    </citation>
    <scope>NUCLEOTIDE SEQUENCE [LARGE SCALE GENOMIC DNA]</scope>
    <source>
        <strain evidence="4 6">CDC#72-OH-14</strain>
    </source>
</reference>
<keyword evidence="2" id="KW-0812">Transmembrane</keyword>
<dbReference type="InterPro" id="IPR050570">
    <property type="entry name" value="Cell_wall_metabolism_enzyme"/>
</dbReference>
<dbReference type="STRING" id="28085.Lcin_2815"/>
<feature type="transmembrane region" description="Helical" evidence="2">
    <location>
        <begin position="40"/>
        <end position="59"/>
    </location>
</feature>
<reference evidence="5 7" key="2">
    <citation type="submission" date="2018-06" db="EMBL/GenBank/DDBJ databases">
        <authorList>
            <consortium name="Pathogen Informatics"/>
            <person name="Doyle S."/>
        </authorList>
    </citation>
    <scope>NUCLEOTIDE SEQUENCE [LARGE SCALE GENOMIC DNA]</scope>
    <source>
        <strain evidence="5 7">NCTC12438</strain>
    </source>
</reference>
<evidence type="ECO:0000259" key="3">
    <source>
        <dbReference type="Pfam" id="PF01551"/>
    </source>
</evidence>
<dbReference type="Gene3D" id="2.70.70.10">
    <property type="entry name" value="Glucose Permease (Domain IIA)"/>
    <property type="match status" value="1"/>
</dbReference>
<dbReference type="Gene3D" id="6.10.250.3150">
    <property type="match status" value="1"/>
</dbReference>
<feature type="coiled-coil region" evidence="1">
    <location>
        <begin position="191"/>
        <end position="278"/>
    </location>
</feature>
<proteinExistence type="predicted"/>
<keyword evidence="2" id="KW-1133">Transmembrane helix</keyword>
<keyword evidence="1" id="KW-0175">Coiled coil</keyword>
<evidence type="ECO:0000256" key="2">
    <source>
        <dbReference type="SAM" id="Phobius"/>
    </source>
</evidence>
<dbReference type="PANTHER" id="PTHR21666:SF270">
    <property type="entry name" value="MUREIN HYDROLASE ACTIVATOR ENVC"/>
    <property type="match status" value="1"/>
</dbReference>
<dbReference type="Proteomes" id="UP000054854">
    <property type="component" value="Unassembled WGS sequence"/>
</dbReference>
<name>A0A378IG59_9GAMM</name>
<dbReference type="OrthoDB" id="9784703at2"/>
<protein>
    <submittedName>
        <fullName evidence="5">Peptidase, M23 family</fullName>
    </submittedName>
</protein>
<dbReference type="AlphaFoldDB" id="A0A378IG59"/>
<dbReference type="Pfam" id="PF01551">
    <property type="entry name" value="Peptidase_M23"/>
    <property type="match status" value="1"/>
</dbReference>
<gene>
    <name evidence="5" type="primary">envC</name>
    <name evidence="4" type="ORF">Lcin_2815</name>
    <name evidence="5" type="ORF">NCTC12438_00810</name>
</gene>
<dbReference type="GO" id="GO:0004222">
    <property type="term" value="F:metalloendopeptidase activity"/>
    <property type="evidence" value="ECO:0007669"/>
    <property type="project" value="TreeGrafter"/>
</dbReference>
<dbReference type="SUPFAM" id="SSF51261">
    <property type="entry name" value="Duplicated hybrid motif"/>
    <property type="match status" value="1"/>
</dbReference>
<evidence type="ECO:0000256" key="1">
    <source>
        <dbReference type="SAM" id="Coils"/>
    </source>
</evidence>